<keyword evidence="1" id="KW-0472">Membrane</keyword>
<name>A0A0K2TG42_LEPSM</name>
<reference evidence="2" key="1">
    <citation type="submission" date="2014-05" db="EMBL/GenBank/DDBJ databases">
        <authorList>
            <person name="Chronopoulou M."/>
        </authorList>
    </citation>
    <scope>NUCLEOTIDE SEQUENCE</scope>
    <source>
        <tissue evidence="2">Whole organism</tissue>
    </source>
</reference>
<protein>
    <submittedName>
        <fullName evidence="2">Uncharacterized protein</fullName>
    </submittedName>
</protein>
<dbReference type="AlphaFoldDB" id="A0A0K2TG42"/>
<organism evidence="2">
    <name type="scientific">Lepeophtheirus salmonis</name>
    <name type="common">Salmon louse</name>
    <name type="synonym">Caligus salmonis</name>
    <dbReference type="NCBI Taxonomy" id="72036"/>
    <lineage>
        <taxon>Eukaryota</taxon>
        <taxon>Metazoa</taxon>
        <taxon>Ecdysozoa</taxon>
        <taxon>Arthropoda</taxon>
        <taxon>Crustacea</taxon>
        <taxon>Multicrustacea</taxon>
        <taxon>Hexanauplia</taxon>
        <taxon>Copepoda</taxon>
        <taxon>Siphonostomatoida</taxon>
        <taxon>Caligidae</taxon>
        <taxon>Lepeophtheirus</taxon>
    </lineage>
</organism>
<dbReference type="EMBL" id="HACA01007637">
    <property type="protein sequence ID" value="CDW24998.1"/>
    <property type="molecule type" value="Transcribed_RNA"/>
</dbReference>
<keyword evidence="1" id="KW-0812">Transmembrane</keyword>
<accession>A0A0K2TG42</accession>
<proteinExistence type="predicted"/>
<feature type="transmembrane region" description="Helical" evidence="1">
    <location>
        <begin position="51"/>
        <end position="72"/>
    </location>
</feature>
<evidence type="ECO:0000256" key="1">
    <source>
        <dbReference type="SAM" id="Phobius"/>
    </source>
</evidence>
<sequence length="80" mass="9563">MFILNSNLSPLGTNVYNFKRNSLFHYVSFIISRKFSNRLCVYQWCIGRNGFSIVCISIIYYLSINTFFYFVFIKDESFLK</sequence>
<keyword evidence="1" id="KW-1133">Transmembrane helix</keyword>
<evidence type="ECO:0000313" key="2">
    <source>
        <dbReference type="EMBL" id="CDW24998.1"/>
    </source>
</evidence>